<dbReference type="PANTHER" id="PTHR42718:SF9">
    <property type="entry name" value="MAJOR FACILITATOR SUPERFAMILY MULTIDRUG TRANSPORTER MFSC"/>
    <property type="match status" value="1"/>
</dbReference>
<dbReference type="Gene3D" id="1.20.1250.20">
    <property type="entry name" value="MFS general substrate transporter like domains"/>
    <property type="match status" value="2"/>
</dbReference>
<dbReference type="PROSITE" id="PS50850">
    <property type="entry name" value="MFS"/>
    <property type="match status" value="1"/>
</dbReference>
<evidence type="ECO:0000313" key="9">
    <source>
        <dbReference type="Proteomes" id="UP001199469"/>
    </source>
</evidence>
<feature type="domain" description="Major facilitator superfamily (MFS) profile" evidence="7">
    <location>
        <begin position="7"/>
        <end position="448"/>
    </location>
</feature>
<dbReference type="EMBL" id="JAJNDB010000002">
    <property type="protein sequence ID" value="MCD2194335.1"/>
    <property type="molecule type" value="Genomic_DNA"/>
</dbReference>
<keyword evidence="2" id="KW-0813">Transport</keyword>
<evidence type="ECO:0000259" key="7">
    <source>
        <dbReference type="PROSITE" id="PS50850"/>
    </source>
</evidence>
<reference evidence="8 9" key="1">
    <citation type="submission" date="2021-11" db="EMBL/GenBank/DDBJ databases">
        <title>Draft genome sequence of Actinomycetospora sp. SF1 isolated from the rhizosphere soil.</title>
        <authorList>
            <person name="Duangmal K."/>
            <person name="Chantavorakit T."/>
        </authorList>
    </citation>
    <scope>NUCLEOTIDE SEQUENCE [LARGE SCALE GENOMIC DNA]</scope>
    <source>
        <strain evidence="8 9">TBRC 5722</strain>
    </source>
</reference>
<evidence type="ECO:0000256" key="2">
    <source>
        <dbReference type="ARBA" id="ARBA00022448"/>
    </source>
</evidence>
<keyword evidence="4 6" id="KW-1133">Transmembrane helix</keyword>
<dbReference type="InterPro" id="IPR036259">
    <property type="entry name" value="MFS_trans_sf"/>
</dbReference>
<feature type="transmembrane region" description="Helical" evidence="6">
    <location>
        <begin position="422"/>
        <end position="443"/>
    </location>
</feature>
<evidence type="ECO:0000256" key="1">
    <source>
        <dbReference type="ARBA" id="ARBA00004651"/>
    </source>
</evidence>
<evidence type="ECO:0000256" key="3">
    <source>
        <dbReference type="ARBA" id="ARBA00022692"/>
    </source>
</evidence>
<keyword evidence="3 6" id="KW-0812">Transmembrane</keyword>
<organism evidence="8 9">
    <name type="scientific">Actinomycetospora endophytica</name>
    <dbReference type="NCBI Taxonomy" id="2291215"/>
    <lineage>
        <taxon>Bacteria</taxon>
        <taxon>Bacillati</taxon>
        <taxon>Actinomycetota</taxon>
        <taxon>Actinomycetes</taxon>
        <taxon>Pseudonocardiales</taxon>
        <taxon>Pseudonocardiaceae</taxon>
        <taxon>Actinomycetospora</taxon>
    </lineage>
</organism>
<feature type="transmembrane region" description="Helical" evidence="6">
    <location>
        <begin position="199"/>
        <end position="221"/>
    </location>
</feature>
<dbReference type="RefSeq" id="WP_230734229.1">
    <property type="nucleotide sequence ID" value="NZ_JAJNDB010000002.1"/>
</dbReference>
<keyword evidence="9" id="KW-1185">Reference proteome</keyword>
<feature type="transmembrane region" description="Helical" evidence="6">
    <location>
        <begin position="12"/>
        <end position="33"/>
    </location>
</feature>
<dbReference type="InterPro" id="IPR020846">
    <property type="entry name" value="MFS_dom"/>
</dbReference>
<feature type="transmembrane region" description="Helical" evidence="6">
    <location>
        <begin position="364"/>
        <end position="382"/>
    </location>
</feature>
<dbReference type="InterPro" id="IPR011701">
    <property type="entry name" value="MFS"/>
</dbReference>
<feature type="transmembrane region" description="Helical" evidence="6">
    <location>
        <begin position="160"/>
        <end position="179"/>
    </location>
</feature>
<evidence type="ECO:0000256" key="5">
    <source>
        <dbReference type="ARBA" id="ARBA00023136"/>
    </source>
</evidence>
<feature type="transmembrane region" description="Helical" evidence="6">
    <location>
        <begin position="77"/>
        <end position="99"/>
    </location>
</feature>
<dbReference type="Proteomes" id="UP001199469">
    <property type="component" value="Unassembled WGS sequence"/>
</dbReference>
<comment type="subcellular location">
    <subcellularLocation>
        <location evidence="1">Cell membrane</location>
        <topology evidence="1">Multi-pass membrane protein</topology>
    </subcellularLocation>
</comment>
<dbReference type="Pfam" id="PF07690">
    <property type="entry name" value="MFS_1"/>
    <property type="match status" value="2"/>
</dbReference>
<feature type="transmembrane region" description="Helical" evidence="6">
    <location>
        <begin position="394"/>
        <end position="416"/>
    </location>
</feature>
<feature type="transmembrane region" description="Helical" evidence="6">
    <location>
        <begin position="314"/>
        <end position="333"/>
    </location>
</feature>
<dbReference type="SUPFAM" id="SSF103473">
    <property type="entry name" value="MFS general substrate transporter"/>
    <property type="match status" value="1"/>
</dbReference>
<protein>
    <submittedName>
        <fullName evidence="8">MFS transporter</fullName>
    </submittedName>
</protein>
<feature type="transmembrane region" description="Helical" evidence="6">
    <location>
        <begin position="105"/>
        <end position="122"/>
    </location>
</feature>
<feature type="transmembrane region" description="Helical" evidence="6">
    <location>
        <begin position="227"/>
        <end position="245"/>
    </location>
</feature>
<feature type="transmembrane region" description="Helical" evidence="6">
    <location>
        <begin position="45"/>
        <end position="65"/>
    </location>
</feature>
<name>A0ABS8P7W2_9PSEU</name>
<comment type="caution">
    <text evidence="8">The sequence shown here is derived from an EMBL/GenBank/DDBJ whole genome shotgun (WGS) entry which is preliminary data.</text>
</comment>
<evidence type="ECO:0000256" key="6">
    <source>
        <dbReference type="SAM" id="Phobius"/>
    </source>
</evidence>
<keyword evidence="5 6" id="KW-0472">Membrane</keyword>
<gene>
    <name evidence="8" type="ORF">LQ327_13225</name>
</gene>
<feature type="transmembrane region" description="Helical" evidence="6">
    <location>
        <begin position="340"/>
        <end position="358"/>
    </location>
</feature>
<accession>A0ABS8P7W2</accession>
<sequence length="451" mass="43688">MRREGGPLTVLALAQAATTYEFTVAFVALPAIVADLGVVPALVPWVPGAYAVVFGGALPAGGRIVDRYGTRRVLRVALLGLTATTAVVALAPSPAVLLAGRAGQGLAAAVLQPAVLGAMTRVADGAARARAWSVWSAVGAGGLALGAAGGGVLVGLDWRVAIGVVVPVCLAAAWCGRVLPLDDGAPPSVPGPGARVPVLAAAITTTAGVTVAATITLGGALGWTAPPTLSVAALATAAAAGAVVVERSSDPLLGPDLRRRRDVRLGALLAAAYMAGPGALYFLLTARVSRAASLTSDVSGAASLTSPATVGLRLVPLTLGVVVGSAVAGRVVVRVGEARGAAVGFGVAALGTTGTALGPFVVSSLVAGLGSGLAFAAVFALAGRDVPPGRRGAAGGVIAAAQYLASAVALAAYGVLAGPVGYRSVLLLSGAVALAGGVAAWAAGRVGVLRR</sequence>
<proteinExistence type="predicted"/>
<feature type="transmembrane region" description="Helical" evidence="6">
    <location>
        <begin position="134"/>
        <end position="154"/>
    </location>
</feature>
<dbReference type="PANTHER" id="PTHR42718">
    <property type="entry name" value="MAJOR FACILITATOR SUPERFAMILY MULTIDRUG TRANSPORTER MFSC"/>
    <property type="match status" value="1"/>
</dbReference>
<evidence type="ECO:0000313" key="8">
    <source>
        <dbReference type="EMBL" id="MCD2194335.1"/>
    </source>
</evidence>
<evidence type="ECO:0000256" key="4">
    <source>
        <dbReference type="ARBA" id="ARBA00022989"/>
    </source>
</evidence>
<feature type="transmembrane region" description="Helical" evidence="6">
    <location>
        <begin position="265"/>
        <end position="284"/>
    </location>
</feature>